<dbReference type="eggNOG" id="ENOG502QV0U">
    <property type="taxonomic scope" value="Eukaryota"/>
</dbReference>
<dbReference type="RefSeq" id="XP_007387577.1">
    <property type="nucleotide sequence ID" value="XM_007387515.1"/>
</dbReference>
<evidence type="ECO:0000259" key="1">
    <source>
        <dbReference type="Pfam" id="PF03372"/>
    </source>
</evidence>
<dbReference type="OMA" id="HTPDIVF"/>
<dbReference type="PANTHER" id="PTHR42834:SF1">
    <property type="entry name" value="ENDONUCLEASE_EXONUCLEASE_PHOSPHATASE FAMILY PROTEIN (AFU_ORTHOLOGUE AFUA_3G09210)"/>
    <property type="match status" value="1"/>
</dbReference>
<dbReference type="EMBL" id="JH687551">
    <property type="protein sequence ID" value="EIN05174.1"/>
    <property type="molecule type" value="Genomic_DNA"/>
</dbReference>
<dbReference type="SUPFAM" id="SSF56219">
    <property type="entry name" value="DNase I-like"/>
    <property type="match status" value="1"/>
</dbReference>
<dbReference type="Gene3D" id="3.60.10.10">
    <property type="entry name" value="Endonuclease/exonuclease/phosphatase"/>
    <property type="match status" value="1"/>
</dbReference>
<dbReference type="InterPro" id="IPR036691">
    <property type="entry name" value="Endo/exonu/phosph_ase_sf"/>
</dbReference>
<dbReference type="OrthoDB" id="47488at2759"/>
<evidence type="ECO:0000313" key="2">
    <source>
        <dbReference type="EMBL" id="EIN05174.1"/>
    </source>
</evidence>
<dbReference type="KEGG" id="psq:PUNSTDRAFT_122502"/>
<dbReference type="PANTHER" id="PTHR42834">
    <property type="entry name" value="ENDONUCLEASE/EXONUCLEASE/PHOSPHATASE FAMILY PROTEIN (AFU_ORTHOLOGUE AFUA_3G09210)"/>
    <property type="match status" value="1"/>
</dbReference>
<dbReference type="GO" id="GO:0003824">
    <property type="term" value="F:catalytic activity"/>
    <property type="evidence" value="ECO:0007669"/>
    <property type="project" value="InterPro"/>
</dbReference>
<gene>
    <name evidence="2" type="ORF">PUNSTDRAFT_122502</name>
</gene>
<sequence length="729" mass="78351">MIAWSEYVIDLRGPCTWIQSPLTTIFSPLLHLVKNYGLTSSLALVTNTVSEGVTIADIQGYGWQSPYSGKVVRNLSGTVTARGPNGLWLAGDPVEDRRVSTGLYVYSPALSRQASIGDEISLSGLVTEYRASNRPSDLFVTELVEPTSLEFLSRNNVVAPLVIGVDRVPPSVSLSALDDAAGIDGWLAVPNNQSLLSAANATLRPELYGLDFWESLEGRLVTIPNPVALNFEDRFGSFWVVGDWDTPGRNARGGLTLSFDTLGLPTANADAILIGRPLDRAKNPAVAVGAKLSNITGVIHYQYGFFSLLPLSAPSVLSAPPYEPPASSLVPDADPCSLIIGDYNVENMSPKSAHLPIVAEHIALNLQAPSIMLLQEIQDDSGSKNDGTVSANVTLTTLVDAIYAASNSTVQYAFTDVPPIDNHDGGQPGGNIRVAYLYRPDKVALVPGPRAGGPTEANAVVADSAGNAVLRFNPGRIEPSSAAWNDARKPLAAHWQTSTGERFFTINVHFSSKRGSTSTHGDPRPPINGAVETRLAQANITAAFVRDLLAIDPQASVILGGDMNEFVHARSVFASFTDTLYDINEVSGVNPVERYTYAYDQNTEELDHLFVSRSIADRGTEVEHVHVNTWAPSKRAQVSDHDPTLSKIRICTNLQRFHGSLGGISPKPVTERHGQYRTDDEVYSSLAAARAASCDAQRKACISYARSHEGVTRLGCIGQEARCLTRVVA</sequence>
<organism evidence="2 3">
    <name type="scientific">Punctularia strigosozonata (strain HHB-11173)</name>
    <name type="common">White-rot fungus</name>
    <dbReference type="NCBI Taxonomy" id="741275"/>
    <lineage>
        <taxon>Eukaryota</taxon>
        <taxon>Fungi</taxon>
        <taxon>Dikarya</taxon>
        <taxon>Basidiomycota</taxon>
        <taxon>Agaricomycotina</taxon>
        <taxon>Agaricomycetes</taxon>
        <taxon>Corticiales</taxon>
        <taxon>Punctulariaceae</taxon>
        <taxon>Punctularia</taxon>
    </lineage>
</organism>
<dbReference type="AlphaFoldDB" id="R7S5C9"/>
<evidence type="ECO:0000313" key="3">
    <source>
        <dbReference type="Proteomes" id="UP000054196"/>
    </source>
</evidence>
<dbReference type="HOGENOM" id="CLU_003608_0_0_1"/>
<dbReference type="GeneID" id="18877540"/>
<protein>
    <submittedName>
        <fullName evidence="2">DNase I-like protein</fullName>
    </submittedName>
</protein>
<dbReference type="Pfam" id="PF03372">
    <property type="entry name" value="Exo_endo_phos"/>
    <property type="match status" value="1"/>
</dbReference>
<proteinExistence type="predicted"/>
<dbReference type="InterPro" id="IPR005135">
    <property type="entry name" value="Endo/exonuclease/phosphatase"/>
</dbReference>
<feature type="domain" description="Endonuclease/exonuclease/phosphatase" evidence="1">
    <location>
        <begin position="343"/>
        <end position="641"/>
    </location>
</feature>
<keyword evidence="3" id="KW-1185">Reference proteome</keyword>
<accession>R7S5C9</accession>
<name>R7S5C9_PUNST</name>
<dbReference type="Proteomes" id="UP000054196">
    <property type="component" value="Unassembled WGS sequence"/>
</dbReference>
<reference evidence="3" key="1">
    <citation type="journal article" date="2012" name="Science">
        <title>The Paleozoic origin of enzymatic lignin decomposition reconstructed from 31 fungal genomes.</title>
        <authorList>
            <person name="Floudas D."/>
            <person name="Binder M."/>
            <person name="Riley R."/>
            <person name="Barry K."/>
            <person name="Blanchette R.A."/>
            <person name="Henrissat B."/>
            <person name="Martinez A.T."/>
            <person name="Otillar R."/>
            <person name="Spatafora J.W."/>
            <person name="Yadav J.S."/>
            <person name="Aerts A."/>
            <person name="Benoit I."/>
            <person name="Boyd A."/>
            <person name="Carlson A."/>
            <person name="Copeland A."/>
            <person name="Coutinho P.M."/>
            <person name="de Vries R.P."/>
            <person name="Ferreira P."/>
            <person name="Findley K."/>
            <person name="Foster B."/>
            <person name="Gaskell J."/>
            <person name="Glotzer D."/>
            <person name="Gorecki P."/>
            <person name="Heitman J."/>
            <person name="Hesse C."/>
            <person name="Hori C."/>
            <person name="Igarashi K."/>
            <person name="Jurgens J.A."/>
            <person name="Kallen N."/>
            <person name="Kersten P."/>
            <person name="Kohler A."/>
            <person name="Kuees U."/>
            <person name="Kumar T.K.A."/>
            <person name="Kuo A."/>
            <person name="LaButti K."/>
            <person name="Larrondo L.F."/>
            <person name="Lindquist E."/>
            <person name="Ling A."/>
            <person name="Lombard V."/>
            <person name="Lucas S."/>
            <person name="Lundell T."/>
            <person name="Martin R."/>
            <person name="McLaughlin D.J."/>
            <person name="Morgenstern I."/>
            <person name="Morin E."/>
            <person name="Murat C."/>
            <person name="Nagy L.G."/>
            <person name="Nolan M."/>
            <person name="Ohm R.A."/>
            <person name="Patyshakuliyeva A."/>
            <person name="Rokas A."/>
            <person name="Ruiz-Duenas F.J."/>
            <person name="Sabat G."/>
            <person name="Salamov A."/>
            <person name="Samejima M."/>
            <person name="Schmutz J."/>
            <person name="Slot J.C."/>
            <person name="St John F."/>
            <person name="Stenlid J."/>
            <person name="Sun H."/>
            <person name="Sun S."/>
            <person name="Syed K."/>
            <person name="Tsang A."/>
            <person name="Wiebenga A."/>
            <person name="Young D."/>
            <person name="Pisabarro A."/>
            <person name="Eastwood D.C."/>
            <person name="Martin F."/>
            <person name="Cullen D."/>
            <person name="Grigoriev I.V."/>
            <person name="Hibbett D.S."/>
        </authorList>
    </citation>
    <scope>NUCLEOTIDE SEQUENCE [LARGE SCALE GENOMIC DNA]</scope>
    <source>
        <strain evidence="3">HHB-11173 SS5</strain>
    </source>
</reference>